<feature type="region of interest" description="Disordered" evidence="1">
    <location>
        <begin position="1"/>
        <end position="221"/>
    </location>
</feature>
<comment type="caution">
    <text evidence="2">The sequence shown here is derived from an EMBL/GenBank/DDBJ whole genome shotgun (WGS) entry which is preliminary data.</text>
</comment>
<dbReference type="PANTHER" id="PTHR28155">
    <property type="entry name" value="ACR243WP"/>
    <property type="match status" value="1"/>
</dbReference>
<evidence type="ECO:0000313" key="2">
    <source>
        <dbReference type="EMBL" id="KAF6235626.1"/>
    </source>
</evidence>
<dbReference type="OrthoDB" id="76224at2759"/>
<sequence length="664" mass="72061">MAGPKQSFSLPAKKPKSKAAKPPTATKPSLSSEFVVDSDDSGDTKTARVNRPAPKTTKSKSTSTKPDAPKPSTSQAKPSKKRKSLSRSPAKDDSSGSGSGIDSSSQYEKKSSKKRVLAAQDGSPTAKPKPAMARPVFAKPSIKAFTSVKPLDQKKDRELGATGNESKSEAGGSSADSSSVSQSGSESESGSSDKTSIQSPRKRSPVQKSIPQEPIPIYEPPAGFESTSISLHAASKLSEILAPSNLQGKQIWHITAPESVPISLVKEVSTQNIGNGASVLEYHGAKYGLIPESDAEQASSRALLLPSTQTNDYRPSKTTVIKTLHLQQLVSLPSHALGSTVHQDRSALASEYYRKTPRQQPEGLRIRYRPFGVSDDSDMESTFEPMLKAPEFRTPAPLNESSPGKKRKRPESNDGSSSTFSAVKSKKRNQSPQSTTGVIKDTMEIDATPDKGSNGAESPTKSPQPEINGVKFNGKLPNGKETQDERRRRREKKKLEQQEFPPKPATALPLDVIQAAEIIQPGEVVEGAPAIANAVEGKTSINDISPQKESKEEKAKRREERRRRKEMERATRGASLISAEDMSQREVADSQNKMIQEIENAQRDASIQIITPKDGSTQNQSPTAHESQNPTLDSNQTSQRKKTKEERAKRKEEKRRRKMESGSA</sequence>
<feature type="compositionally biased region" description="Basic and acidic residues" evidence="1">
    <location>
        <begin position="546"/>
        <end position="558"/>
    </location>
</feature>
<dbReference type="InterPro" id="IPR053263">
    <property type="entry name" value="Euk_RPA34_RNAP_subunit"/>
</dbReference>
<dbReference type="AlphaFoldDB" id="A0A8H6L4W4"/>
<proteinExistence type="predicted"/>
<feature type="region of interest" description="Disordered" evidence="1">
    <location>
        <begin position="351"/>
        <end position="509"/>
    </location>
</feature>
<organism evidence="2 3">
    <name type="scientific">Letharia columbiana</name>
    <dbReference type="NCBI Taxonomy" id="112416"/>
    <lineage>
        <taxon>Eukaryota</taxon>
        <taxon>Fungi</taxon>
        <taxon>Dikarya</taxon>
        <taxon>Ascomycota</taxon>
        <taxon>Pezizomycotina</taxon>
        <taxon>Lecanoromycetes</taxon>
        <taxon>OSLEUM clade</taxon>
        <taxon>Lecanoromycetidae</taxon>
        <taxon>Lecanorales</taxon>
        <taxon>Lecanorineae</taxon>
        <taxon>Parmeliaceae</taxon>
        <taxon>Letharia</taxon>
    </lineage>
</organism>
<reference evidence="2 3" key="1">
    <citation type="journal article" date="2020" name="Genomics">
        <title>Complete, high-quality genomes from long-read metagenomic sequencing of two wolf lichen thalli reveals enigmatic genome architecture.</title>
        <authorList>
            <person name="McKenzie S.K."/>
            <person name="Walston R.F."/>
            <person name="Allen J.L."/>
        </authorList>
    </citation>
    <scope>NUCLEOTIDE SEQUENCE [LARGE SCALE GENOMIC DNA]</scope>
    <source>
        <strain evidence="2">WasteWater2</strain>
    </source>
</reference>
<name>A0A8H6L4W4_9LECA</name>
<protein>
    <submittedName>
        <fullName evidence="2">Uncharacterized protein</fullName>
    </submittedName>
</protein>
<keyword evidence="3" id="KW-1185">Reference proteome</keyword>
<dbReference type="PANTHER" id="PTHR28155:SF1">
    <property type="entry name" value="DNA-DIRECTED RNA POLYMERASE I SUBUNIT RPA34.5-DOMAIN-CONTAINING PROTEIN"/>
    <property type="match status" value="1"/>
</dbReference>
<dbReference type="EMBL" id="JACCJC010000024">
    <property type="protein sequence ID" value="KAF6235626.1"/>
    <property type="molecule type" value="Genomic_DNA"/>
</dbReference>
<dbReference type="Proteomes" id="UP000578531">
    <property type="component" value="Unassembled WGS sequence"/>
</dbReference>
<gene>
    <name evidence="2" type="ORF">HO173_006309</name>
</gene>
<feature type="compositionally biased region" description="Polar residues" evidence="1">
    <location>
        <begin position="603"/>
        <end position="638"/>
    </location>
</feature>
<evidence type="ECO:0000313" key="3">
    <source>
        <dbReference type="Proteomes" id="UP000578531"/>
    </source>
</evidence>
<feature type="compositionally biased region" description="Low complexity" evidence="1">
    <location>
        <begin position="169"/>
        <end position="196"/>
    </location>
</feature>
<feature type="region of interest" description="Disordered" evidence="1">
    <location>
        <begin position="535"/>
        <end position="664"/>
    </location>
</feature>
<dbReference type="RefSeq" id="XP_037164994.1">
    <property type="nucleotide sequence ID" value="XM_037308220.1"/>
</dbReference>
<accession>A0A8H6L4W4</accession>
<dbReference type="Pfam" id="PF08208">
    <property type="entry name" value="RNA_polI_A34"/>
    <property type="match status" value="1"/>
</dbReference>
<dbReference type="GO" id="GO:0006360">
    <property type="term" value="P:transcription by RNA polymerase I"/>
    <property type="evidence" value="ECO:0007669"/>
    <property type="project" value="InterPro"/>
</dbReference>
<feature type="compositionally biased region" description="Low complexity" evidence="1">
    <location>
        <begin position="52"/>
        <end position="77"/>
    </location>
</feature>
<feature type="compositionally biased region" description="Polar residues" evidence="1">
    <location>
        <begin position="455"/>
        <end position="465"/>
    </location>
</feature>
<feature type="compositionally biased region" description="Low complexity" evidence="1">
    <location>
        <begin position="20"/>
        <end position="29"/>
    </location>
</feature>
<dbReference type="Gene3D" id="6.20.250.70">
    <property type="match status" value="1"/>
</dbReference>
<dbReference type="GeneID" id="59287970"/>
<feature type="compositionally biased region" description="Polar residues" evidence="1">
    <location>
        <begin position="413"/>
        <end position="422"/>
    </location>
</feature>
<evidence type="ECO:0000256" key="1">
    <source>
        <dbReference type="SAM" id="MobiDB-lite"/>
    </source>
</evidence>
<dbReference type="InterPro" id="IPR013240">
    <property type="entry name" value="DNA-dir_RNA_pol1_su_RPA34"/>
</dbReference>